<feature type="domain" description="Carboxylesterase type B" evidence="2">
    <location>
        <begin position="3"/>
        <end position="56"/>
    </location>
</feature>
<dbReference type="Proteomes" id="UP001500902">
    <property type="component" value="Unassembled WGS sequence"/>
</dbReference>
<dbReference type="InterPro" id="IPR050309">
    <property type="entry name" value="Type-B_Carboxylest/Lipase"/>
</dbReference>
<organism evidence="3 4">
    <name type="scientific">Nonomuraea antimicrobica</name>
    <dbReference type="NCBI Taxonomy" id="561173"/>
    <lineage>
        <taxon>Bacteria</taxon>
        <taxon>Bacillati</taxon>
        <taxon>Actinomycetota</taxon>
        <taxon>Actinomycetes</taxon>
        <taxon>Streptosporangiales</taxon>
        <taxon>Streptosporangiaceae</taxon>
        <taxon>Nonomuraea</taxon>
    </lineage>
</organism>
<evidence type="ECO:0000259" key="2">
    <source>
        <dbReference type="Pfam" id="PF00135"/>
    </source>
</evidence>
<accession>A0ABP7D4J4</accession>
<reference evidence="4" key="1">
    <citation type="journal article" date="2019" name="Int. J. Syst. Evol. Microbiol.">
        <title>The Global Catalogue of Microorganisms (GCM) 10K type strain sequencing project: providing services to taxonomists for standard genome sequencing and annotation.</title>
        <authorList>
            <consortium name="The Broad Institute Genomics Platform"/>
            <consortium name="The Broad Institute Genome Sequencing Center for Infectious Disease"/>
            <person name="Wu L."/>
            <person name="Ma J."/>
        </authorList>
    </citation>
    <scope>NUCLEOTIDE SEQUENCE [LARGE SCALE GENOMIC DNA]</scope>
    <source>
        <strain evidence="4">JCM 16904</strain>
    </source>
</reference>
<protein>
    <recommendedName>
        <fullName evidence="2">Carboxylesterase type B domain-containing protein</fullName>
    </recommendedName>
</protein>
<dbReference type="InterPro" id="IPR002018">
    <property type="entry name" value="CarbesteraseB"/>
</dbReference>
<name>A0ABP7D4J4_9ACTN</name>
<dbReference type="EMBL" id="BAAAZP010000163">
    <property type="protein sequence ID" value="GAA3700661.1"/>
    <property type="molecule type" value="Genomic_DNA"/>
</dbReference>
<feature type="compositionally biased region" description="Low complexity" evidence="1">
    <location>
        <begin position="105"/>
        <end position="115"/>
    </location>
</feature>
<evidence type="ECO:0000313" key="4">
    <source>
        <dbReference type="Proteomes" id="UP001500902"/>
    </source>
</evidence>
<gene>
    <name evidence="3" type="ORF">GCM10022224_078150</name>
</gene>
<evidence type="ECO:0000313" key="3">
    <source>
        <dbReference type="EMBL" id="GAA3700661.1"/>
    </source>
</evidence>
<evidence type="ECO:0000256" key="1">
    <source>
        <dbReference type="SAM" id="MobiDB-lite"/>
    </source>
</evidence>
<feature type="region of interest" description="Disordered" evidence="1">
    <location>
        <begin position="87"/>
        <end position="154"/>
    </location>
</feature>
<comment type="caution">
    <text evidence="3">The sequence shown here is derived from an EMBL/GenBank/DDBJ whole genome shotgun (WGS) entry which is preliminary data.</text>
</comment>
<dbReference type="InterPro" id="IPR029058">
    <property type="entry name" value="AB_hydrolase_fold"/>
</dbReference>
<keyword evidence="4" id="KW-1185">Reference proteome</keyword>
<dbReference type="SUPFAM" id="SSF53474">
    <property type="entry name" value="alpha/beta-Hydrolases"/>
    <property type="match status" value="1"/>
</dbReference>
<proteinExistence type="predicted"/>
<dbReference type="Pfam" id="PF00135">
    <property type="entry name" value="COesterase"/>
    <property type="match status" value="1"/>
</dbReference>
<dbReference type="PANTHER" id="PTHR11559">
    <property type="entry name" value="CARBOXYLESTERASE"/>
    <property type="match status" value="1"/>
</dbReference>
<sequence>MAARPWGGVADATKPGAACPQAALPGVPPTGEDCLFLNVTMPRDAGGTRLPVMVWLWETPDGRPRPLEQAATGRPRAHCSRRCKDAVSNAAKRSFDQRRRPPGCRPCAPSVRSSPPARPTWTSGSGLARHQPPAVPAGQSASCQSGQVKRLVGR</sequence>
<dbReference type="Gene3D" id="3.40.50.1820">
    <property type="entry name" value="alpha/beta hydrolase"/>
    <property type="match status" value="1"/>
</dbReference>